<protein>
    <recommendedName>
        <fullName evidence="6">Alpha-D-phosphohexomutase alpha/beta/alpha domain-containing protein</fullName>
    </recommendedName>
</protein>
<keyword evidence="8" id="KW-1185">Reference proteome</keyword>
<evidence type="ECO:0000256" key="2">
    <source>
        <dbReference type="ARBA" id="ARBA00022723"/>
    </source>
</evidence>
<dbReference type="AlphaFoldDB" id="A0A1Y3B276"/>
<gene>
    <name evidence="7" type="ORF">BLA29_009697</name>
</gene>
<evidence type="ECO:0000256" key="5">
    <source>
        <dbReference type="SAM" id="MobiDB-lite"/>
    </source>
</evidence>
<evidence type="ECO:0000313" key="8">
    <source>
        <dbReference type="Proteomes" id="UP000194236"/>
    </source>
</evidence>
<name>A0A1Y3B276_EURMA</name>
<proteinExistence type="inferred from homology"/>
<dbReference type="GO" id="GO:0005829">
    <property type="term" value="C:cytosol"/>
    <property type="evidence" value="ECO:0007669"/>
    <property type="project" value="TreeGrafter"/>
</dbReference>
<sequence length="81" mass="8971">MIKVIETKPFEGQKPGTSGLRKPVQTFQQPGYLENFIQSILDVSLANVKDRKTIQLVIGGDGRYYSPQAIQTIISMCAANE</sequence>
<dbReference type="Gene3D" id="3.40.120.10">
    <property type="entry name" value="Alpha-D-Glucose-1,6-Bisphosphate, subunit A, domain 3"/>
    <property type="match status" value="1"/>
</dbReference>
<comment type="similarity">
    <text evidence="1">Belongs to the phosphohexose mutase family.</text>
</comment>
<dbReference type="OrthoDB" id="2291at2759"/>
<evidence type="ECO:0000256" key="4">
    <source>
        <dbReference type="ARBA" id="ARBA00023235"/>
    </source>
</evidence>
<reference evidence="7 8" key="1">
    <citation type="submission" date="2017-03" db="EMBL/GenBank/DDBJ databases">
        <title>Genome Survey of Euroglyphus maynei.</title>
        <authorList>
            <person name="Arlian L.G."/>
            <person name="Morgan M.S."/>
            <person name="Rider S.D."/>
        </authorList>
    </citation>
    <scope>NUCLEOTIDE SEQUENCE [LARGE SCALE GENOMIC DNA]</scope>
    <source>
        <strain evidence="7">Arlian Lab</strain>
        <tissue evidence="7">Whole body</tissue>
    </source>
</reference>
<dbReference type="GO" id="GO:0004614">
    <property type="term" value="F:phosphoglucomutase activity"/>
    <property type="evidence" value="ECO:0007669"/>
    <property type="project" value="InterPro"/>
</dbReference>
<keyword evidence="2" id="KW-0479">Metal-binding</keyword>
<dbReference type="PANTHER" id="PTHR22573">
    <property type="entry name" value="PHOSPHOHEXOMUTASE FAMILY MEMBER"/>
    <property type="match status" value="1"/>
</dbReference>
<evidence type="ECO:0000256" key="3">
    <source>
        <dbReference type="ARBA" id="ARBA00022842"/>
    </source>
</evidence>
<comment type="caution">
    <text evidence="7">The sequence shown here is derived from an EMBL/GenBank/DDBJ whole genome shotgun (WGS) entry which is preliminary data.</text>
</comment>
<dbReference type="InterPro" id="IPR005844">
    <property type="entry name" value="A-D-PHexomutase_a/b/a-I"/>
</dbReference>
<feature type="region of interest" description="Disordered" evidence="5">
    <location>
        <begin position="1"/>
        <end position="22"/>
    </location>
</feature>
<dbReference type="Proteomes" id="UP000194236">
    <property type="component" value="Unassembled WGS sequence"/>
</dbReference>
<dbReference type="SUPFAM" id="SSF53738">
    <property type="entry name" value="Phosphoglucomutase, first 3 domains"/>
    <property type="match status" value="1"/>
</dbReference>
<keyword evidence="4" id="KW-0413">Isomerase</keyword>
<dbReference type="GO" id="GO:0005975">
    <property type="term" value="P:carbohydrate metabolic process"/>
    <property type="evidence" value="ECO:0007669"/>
    <property type="project" value="InterPro"/>
</dbReference>
<dbReference type="InterPro" id="IPR045244">
    <property type="entry name" value="PGM"/>
</dbReference>
<evidence type="ECO:0000313" key="7">
    <source>
        <dbReference type="EMBL" id="OTF73973.1"/>
    </source>
</evidence>
<organism evidence="7 8">
    <name type="scientific">Euroglyphus maynei</name>
    <name type="common">Mayne's house dust mite</name>
    <dbReference type="NCBI Taxonomy" id="6958"/>
    <lineage>
        <taxon>Eukaryota</taxon>
        <taxon>Metazoa</taxon>
        <taxon>Ecdysozoa</taxon>
        <taxon>Arthropoda</taxon>
        <taxon>Chelicerata</taxon>
        <taxon>Arachnida</taxon>
        <taxon>Acari</taxon>
        <taxon>Acariformes</taxon>
        <taxon>Sarcoptiformes</taxon>
        <taxon>Astigmata</taxon>
        <taxon>Psoroptidia</taxon>
        <taxon>Analgoidea</taxon>
        <taxon>Pyroglyphidae</taxon>
        <taxon>Pyroglyphinae</taxon>
        <taxon>Euroglyphus</taxon>
    </lineage>
</organism>
<dbReference type="EMBL" id="MUJZ01049224">
    <property type="protein sequence ID" value="OTF73973.1"/>
    <property type="molecule type" value="Genomic_DNA"/>
</dbReference>
<evidence type="ECO:0000256" key="1">
    <source>
        <dbReference type="ARBA" id="ARBA00010231"/>
    </source>
</evidence>
<dbReference type="InterPro" id="IPR016055">
    <property type="entry name" value="A-D-PHexomutase_a/b/a-I/II/III"/>
</dbReference>
<dbReference type="PANTHER" id="PTHR22573:SF2">
    <property type="entry name" value="PHOSPHOGLUCOMUTASE"/>
    <property type="match status" value="1"/>
</dbReference>
<dbReference type="Pfam" id="PF02878">
    <property type="entry name" value="PGM_PMM_I"/>
    <property type="match status" value="1"/>
</dbReference>
<feature type="domain" description="Alpha-D-phosphohexomutase alpha/beta/alpha" evidence="6">
    <location>
        <begin position="13"/>
        <end position="80"/>
    </location>
</feature>
<evidence type="ECO:0000259" key="6">
    <source>
        <dbReference type="Pfam" id="PF02878"/>
    </source>
</evidence>
<feature type="non-terminal residue" evidence="7">
    <location>
        <position position="81"/>
    </location>
</feature>
<feature type="compositionally biased region" description="Basic and acidic residues" evidence="5">
    <location>
        <begin position="1"/>
        <end position="11"/>
    </location>
</feature>
<dbReference type="GO" id="GO:0046872">
    <property type="term" value="F:metal ion binding"/>
    <property type="evidence" value="ECO:0007669"/>
    <property type="project" value="UniProtKB-KW"/>
</dbReference>
<accession>A0A1Y3B276</accession>
<keyword evidence="3" id="KW-0460">Magnesium</keyword>